<evidence type="ECO:0000313" key="3">
    <source>
        <dbReference type="Proteomes" id="UP000006304"/>
    </source>
</evidence>
<keyword evidence="3" id="KW-1185">Reference proteome</keyword>
<dbReference type="InterPro" id="IPR002347">
    <property type="entry name" value="SDR_fam"/>
</dbReference>
<dbReference type="Gene3D" id="3.40.50.720">
    <property type="entry name" value="NAD(P)-binding Rossmann-like Domain"/>
    <property type="match status" value="1"/>
</dbReference>
<dbReference type="GO" id="GO:0016020">
    <property type="term" value="C:membrane"/>
    <property type="evidence" value="ECO:0007669"/>
    <property type="project" value="GOC"/>
</dbReference>
<dbReference type="HOGENOM" id="CLU_010194_2_1_11"/>
<dbReference type="InterPro" id="IPR036291">
    <property type="entry name" value="NAD(P)-bd_dom_sf"/>
</dbReference>
<evidence type="ECO:0000313" key="2">
    <source>
        <dbReference type="EMBL" id="AFU05270.1"/>
    </source>
</evidence>
<dbReference type="GO" id="GO:0047560">
    <property type="term" value="F:3-dehydrosphinganine reductase activity"/>
    <property type="evidence" value="ECO:0007669"/>
    <property type="project" value="TreeGrafter"/>
</dbReference>
<dbReference type="AlphaFoldDB" id="K0F7E3"/>
<dbReference type="RefSeq" id="WP_014988119.1">
    <property type="nucleotide sequence ID" value="NC_018681.1"/>
</dbReference>
<dbReference type="PANTHER" id="PTHR43550:SF3">
    <property type="entry name" value="3-KETODIHYDROSPHINGOSINE REDUCTASE"/>
    <property type="match status" value="1"/>
</dbReference>
<accession>K0F7E3</accession>
<dbReference type="PRINTS" id="PR00081">
    <property type="entry name" value="GDHRDH"/>
</dbReference>
<reference evidence="2 3" key="1">
    <citation type="journal article" date="2012" name="J. Bacteriol.">
        <title>Complete genome sequence of Nocardia brasiliensis HUJEG-1.</title>
        <authorList>
            <person name="Vera-Cabrera L."/>
            <person name="Ortiz-Lopez R."/>
            <person name="Elizondo-Gonzalez R."/>
            <person name="Perez-Maya A.A."/>
            <person name="Ocampo-Candiani J."/>
        </authorList>
    </citation>
    <scope>NUCLEOTIDE SEQUENCE [LARGE SCALE GENOMIC DNA]</scope>
    <source>
        <strain evidence="3">ATCC 700358</strain>
    </source>
</reference>
<sequence>MSISLSTESTRALSTLPAEVTDYWAGRHVVVTGGSSGIGLEVTELALAMGARVSVVALEDHALRRLSEEADQQNRPLAVFAADVTRKEQVGAAVDAARARHGAIGAVIVCAGIAKPDYFDRLVDADFTRHMEVNYFGALHAIRAALPDLDAGTGSSITVISSLAGVLPCFGYGAYSPSKFAVRALCEVLRQELKPRGITVTVVLPPDVDTPQLAAEAATKPPELRALSAGTPISAGEVAHALLIGAARGRATVVPSPAARLTRWLAGVVPGLLAWVMDRRIARVQRNR</sequence>
<protein>
    <submittedName>
        <fullName evidence="2">Short chain dehydrogenase/reductase family oxidoreductase</fullName>
    </submittedName>
</protein>
<dbReference type="InterPro" id="IPR057326">
    <property type="entry name" value="KR_dom"/>
</dbReference>
<dbReference type="Proteomes" id="UP000006304">
    <property type="component" value="Chromosome"/>
</dbReference>
<organism evidence="2 3">
    <name type="scientific">Nocardia brasiliensis (strain ATCC 700358 / HUJEG-1)</name>
    <dbReference type="NCBI Taxonomy" id="1133849"/>
    <lineage>
        <taxon>Bacteria</taxon>
        <taxon>Bacillati</taxon>
        <taxon>Actinomycetota</taxon>
        <taxon>Actinomycetes</taxon>
        <taxon>Mycobacteriales</taxon>
        <taxon>Nocardiaceae</taxon>
        <taxon>Nocardia</taxon>
    </lineage>
</organism>
<dbReference type="GO" id="GO:0006666">
    <property type="term" value="P:3-keto-sphinganine metabolic process"/>
    <property type="evidence" value="ECO:0007669"/>
    <property type="project" value="TreeGrafter"/>
</dbReference>
<dbReference type="STRING" id="1133849.O3I_036615"/>
<evidence type="ECO:0000259" key="1">
    <source>
        <dbReference type="SMART" id="SM00822"/>
    </source>
</evidence>
<dbReference type="Pfam" id="PF00106">
    <property type="entry name" value="adh_short"/>
    <property type="match status" value="1"/>
</dbReference>
<name>K0F7E3_NOCB7</name>
<proteinExistence type="predicted"/>
<dbReference type="PANTHER" id="PTHR43550">
    <property type="entry name" value="3-KETODIHYDROSPHINGOSINE REDUCTASE"/>
    <property type="match status" value="1"/>
</dbReference>
<dbReference type="SUPFAM" id="SSF51735">
    <property type="entry name" value="NAD(P)-binding Rossmann-fold domains"/>
    <property type="match status" value="1"/>
</dbReference>
<gene>
    <name evidence="2" type="ORF">O3I_036615</name>
</gene>
<dbReference type="eggNOG" id="COG0300">
    <property type="taxonomic scope" value="Bacteria"/>
</dbReference>
<dbReference type="SMART" id="SM00822">
    <property type="entry name" value="PKS_KR"/>
    <property type="match status" value="1"/>
</dbReference>
<dbReference type="KEGG" id="nbr:O3I_036615"/>
<dbReference type="EMBL" id="CP003876">
    <property type="protein sequence ID" value="AFU05270.1"/>
    <property type="molecule type" value="Genomic_DNA"/>
</dbReference>
<dbReference type="GO" id="GO:0030148">
    <property type="term" value="P:sphingolipid biosynthetic process"/>
    <property type="evidence" value="ECO:0007669"/>
    <property type="project" value="TreeGrafter"/>
</dbReference>
<feature type="domain" description="Ketoreductase" evidence="1">
    <location>
        <begin position="27"/>
        <end position="211"/>
    </location>
</feature>